<accession>A0A9X9X4Y2</accession>
<feature type="non-terminal residue" evidence="1">
    <location>
        <position position="1"/>
    </location>
</feature>
<dbReference type="AlphaFoldDB" id="A0A9X9X4Y2"/>
<evidence type="ECO:0000313" key="1">
    <source>
        <dbReference type="EMBL" id="MBR0674461.1"/>
    </source>
</evidence>
<sequence>PEAQGSGTLNLAVTLVAPDGDRPPVVVDLAGFSDAEDAAARLAAVPGVTAFPVSLGGTAADARVQVETLGRGTGWGLRLTGKDAILALGFRLPDFDPAADTLEATGGGTVRDGAAVTAAEARAMLLRASQGAVAPEPDPPPLYVVSAPPGAGLLLAPGVAGRPAPSLDSDPAGYATSLSATATAGGLAIPGGTSRPLGAVLRVTSDLQRTTIPLIGSPAVLRSPDPLPADGSAEATEQLAYLQANGVGISVDGTVHAVPPAPGPLATVDDAIAWIAQAILPGWAGAVGDPPPGTARHLVLRSARRGTEAAIEFTFPAAGAPASGLLGFAATANAGGSGTVRNADGLTIVGAGGTLQRHLENHAASPDTPQTLYRAVPDDAAGTLRLVPNSTATVLSSPAGLPGSITSTMQGGTILLTTGAAQVLDARLVTIRVATAGADPATVSAVLWGAPARLPGLTPPGNLAVLAGLTLEFEINGTARTVTLGAPAGIDALAVQIARASDWQLRAFARGGDLIIETLREGRDAALTLTGGTAMTDNAATGFTSAARPLRASGAGSLPDLAAATPTTIGAALEAGWLTAGGVLDNVVVGTQRIDRREYAPGSVAGNAWVLSSQRAGVAGRLEWIATQAAPGDPVWNETLSRGAAIRAAVALPAIAGTVSPNGPLVIRLDDNSGPDLPSAHDVTVNFDGSALDAAGVAARIDAALRAARAGAAGAWPDGTVVIETAHPGLAGSLEIPAPGNRGAADALVGADVTLRARGWPGGGRADAFQPMTQGWRAVRATAEAPLTTYEFRADGRSTGPVAIAVGMDAKAAAQALNTAFDGTAGGGAFRIGLAAVVDGALCIEAVVTPMTLLVDGKVSEPTKAGKAGETPEPATDGAFDLRPTEVIRTLRLLRAATDDAAFGDTHDFGWLRHPMQRVEPTPPATDATLATASFPAFPLGRWLAAVRPDAARAANAADATALRAATAMCPLARPASGPGSPAAPLMLRYWVTLSGRTDGLLGSSAAGPEPFMLDLLTWR</sequence>
<evidence type="ECO:0000313" key="2">
    <source>
        <dbReference type="Proteomes" id="UP001138751"/>
    </source>
</evidence>
<protein>
    <submittedName>
        <fullName evidence="1">Uncharacterized protein</fullName>
    </submittedName>
</protein>
<dbReference type="Proteomes" id="UP001138751">
    <property type="component" value="Unassembled WGS sequence"/>
</dbReference>
<gene>
    <name evidence="1" type="ORF">GXW76_25065</name>
</gene>
<proteinExistence type="predicted"/>
<dbReference type="RefSeq" id="WP_211864867.1">
    <property type="nucleotide sequence ID" value="NZ_JAAEDM010000166.1"/>
</dbReference>
<name>A0A9X9X4Y2_9PROT</name>
<dbReference type="EMBL" id="JAAEDM010000166">
    <property type="protein sequence ID" value="MBR0674461.1"/>
    <property type="molecule type" value="Genomic_DNA"/>
</dbReference>
<reference evidence="1" key="1">
    <citation type="submission" date="2020-01" db="EMBL/GenBank/DDBJ databases">
        <authorList>
            <person name="Rat A."/>
        </authorList>
    </citation>
    <scope>NUCLEOTIDE SEQUENCE</scope>
    <source>
        <strain evidence="1">LMG 31231</strain>
    </source>
</reference>
<organism evidence="1 2">
    <name type="scientific">Neoroseomonas soli</name>
    <dbReference type="NCBI Taxonomy" id="1081025"/>
    <lineage>
        <taxon>Bacteria</taxon>
        <taxon>Pseudomonadati</taxon>
        <taxon>Pseudomonadota</taxon>
        <taxon>Alphaproteobacteria</taxon>
        <taxon>Acetobacterales</taxon>
        <taxon>Acetobacteraceae</taxon>
        <taxon>Neoroseomonas</taxon>
    </lineage>
</organism>
<reference evidence="1" key="2">
    <citation type="journal article" date="2021" name="Syst. Appl. Microbiol.">
        <title>Roseomonas hellenica sp. nov., isolated from roots of wild-growing Alkanna tinctoria.</title>
        <authorList>
            <person name="Rat A."/>
            <person name="Naranjo H.D."/>
            <person name="Lebbe L."/>
            <person name="Cnockaert M."/>
            <person name="Krigas N."/>
            <person name="Grigoriadou K."/>
            <person name="Maloupa E."/>
            <person name="Willems A."/>
        </authorList>
    </citation>
    <scope>NUCLEOTIDE SEQUENCE</scope>
    <source>
        <strain evidence="1">LMG 31231</strain>
    </source>
</reference>
<comment type="caution">
    <text evidence="1">The sequence shown here is derived from an EMBL/GenBank/DDBJ whole genome shotgun (WGS) entry which is preliminary data.</text>
</comment>
<keyword evidence="2" id="KW-1185">Reference proteome</keyword>